<dbReference type="EMBL" id="AMQN01000531">
    <property type="status" value="NOT_ANNOTATED_CDS"/>
    <property type="molecule type" value="Genomic_DNA"/>
</dbReference>
<reference evidence="11 13" key="2">
    <citation type="journal article" date="2013" name="Nature">
        <title>Insights into bilaterian evolution from three spiralian genomes.</title>
        <authorList>
            <person name="Simakov O."/>
            <person name="Marletaz F."/>
            <person name="Cho S.J."/>
            <person name="Edsinger-Gonzales E."/>
            <person name="Havlak P."/>
            <person name="Hellsten U."/>
            <person name="Kuo D.H."/>
            <person name="Larsson T."/>
            <person name="Lv J."/>
            <person name="Arendt D."/>
            <person name="Savage R."/>
            <person name="Osoegawa K."/>
            <person name="de Jong P."/>
            <person name="Grimwood J."/>
            <person name="Chapman J.A."/>
            <person name="Shapiro H."/>
            <person name="Aerts A."/>
            <person name="Otillar R.P."/>
            <person name="Terry A.Y."/>
            <person name="Boore J.L."/>
            <person name="Grigoriev I.V."/>
            <person name="Lindberg D.R."/>
            <person name="Seaver E.C."/>
            <person name="Weisblat D.A."/>
            <person name="Putnam N.H."/>
            <person name="Rokhsar D.S."/>
        </authorList>
    </citation>
    <scope>NUCLEOTIDE SEQUENCE</scope>
    <source>
        <strain evidence="11 13">I ESC-2004</strain>
    </source>
</reference>
<dbReference type="Gene3D" id="2.10.90.10">
    <property type="entry name" value="Cystine-knot cytokines"/>
    <property type="match status" value="1"/>
</dbReference>
<keyword evidence="5 8" id="KW-0339">Growth factor</keyword>
<dbReference type="CDD" id="cd13763">
    <property type="entry name" value="TGF_beta_BMP3_like"/>
    <property type="match status" value="1"/>
</dbReference>
<comment type="subcellular location">
    <subcellularLocation>
        <location evidence="1">Secreted</location>
    </subcellularLocation>
</comment>
<dbReference type="GO" id="GO:0008083">
    <property type="term" value="F:growth factor activity"/>
    <property type="evidence" value="ECO:0007669"/>
    <property type="project" value="UniProtKB-KW"/>
</dbReference>
<keyword evidence="13" id="KW-1185">Reference proteome</keyword>
<dbReference type="InterPro" id="IPR017948">
    <property type="entry name" value="TGFb_CS"/>
</dbReference>
<keyword evidence="3" id="KW-0964">Secreted</keyword>
<keyword evidence="4" id="KW-0732">Signal</keyword>
<sequence length="238" mass="27162">MESVNEKYLKPNSHKGRHRTSVDDDAGGRRKRSIYDNEIPEHLDEDVVPPPQYNVPRTNPEILTRRTNSHRRLTTPSLAPEIPYPATEGRIETEEDGEQRNRKKKHRRRKNHQRNKTLKEHHKNNKGQERKGKGLCSKRTLVIDFADIGWSEWIISPKSFEANVCAGSCPFPRAKNLMASNHATLQSLVRAVGIQEGVPAPCCVPEQLSSLTLLYFDQDKNVVLKNYNGMTVQSCSCR</sequence>
<evidence type="ECO:0000256" key="1">
    <source>
        <dbReference type="ARBA" id="ARBA00004613"/>
    </source>
</evidence>
<dbReference type="PANTHER" id="PTHR11848">
    <property type="entry name" value="TGF-BETA FAMILY"/>
    <property type="match status" value="1"/>
</dbReference>
<dbReference type="Proteomes" id="UP000014760">
    <property type="component" value="Unassembled WGS sequence"/>
</dbReference>
<keyword evidence="7" id="KW-0325">Glycoprotein</keyword>
<evidence type="ECO:0000313" key="12">
    <source>
        <dbReference type="EnsemblMetazoa" id="CapteP184704"/>
    </source>
</evidence>
<evidence type="ECO:0000256" key="7">
    <source>
        <dbReference type="ARBA" id="ARBA00023180"/>
    </source>
</evidence>
<dbReference type="Pfam" id="PF00019">
    <property type="entry name" value="TGF_beta"/>
    <property type="match status" value="1"/>
</dbReference>
<dbReference type="EMBL" id="KB291799">
    <property type="protein sequence ID" value="ELU18783.1"/>
    <property type="molecule type" value="Genomic_DNA"/>
</dbReference>
<dbReference type="FunFam" id="2.10.90.10:FF:000001">
    <property type="entry name" value="Bone morphogenetic protein 4"/>
    <property type="match status" value="1"/>
</dbReference>
<evidence type="ECO:0000256" key="6">
    <source>
        <dbReference type="ARBA" id="ARBA00023157"/>
    </source>
</evidence>
<proteinExistence type="inferred from homology"/>
<dbReference type="PROSITE" id="PS00250">
    <property type="entry name" value="TGF_BETA_1"/>
    <property type="match status" value="1"/>
</dbReference>
<evidence type="ECO:0000313" key="11">
    <source>
        <dbReference type="EMBL" id="ELU18783.1"/>
    </source>
</evidence>
<keyword evidence="6" id="KW-1015">Disulfide bond</keyword>
<accession>R7VIX0</accession>
<protein>
    <recommendedName>
        <fullName evidence="10">TGF-beta family profile domain-containing protein</fullName>
    </recommendedName>
</protein>
<reference evidence="12" key="3">
    <citation type="submission" date="2015-06" db="UniProtKB">
        <authorList>
            <consortium name="EnsemblMetazoa"/>
        </authorList>
    </citation>
    <scope>IDENTIFICATION</scope>
</reference>
<dbReference type="PROSITE" id="PS51362">
    <property type="entry name" value="TGF_BETA_2"/>
    <property type="match status" value="1"/>
</dbReference>
<feature type="compositionally biased region" description="Basic and acidic residues" evidence="9">
    <location>
        <begin position="20"/>
        <end position="42"/>
    </location>
</feature>
<dbReference type="SUPFAM" id="SSF57501">
    <property type="entry name" value="Cystine-knot cytokines"/>
    <property type="match status" value="1"/>
</dbReference>
<evidence type="ECO:0000256" key="2">
    <source>
        <dbReference type="ARBA" id="ARBA00006656"/>
    </source>
</evidence>
<evidence type="ECO:0000256" key="4">
    <source>
        <dbReference type="ARBA" id="ARBA00022729"/>
    </source>
</evidence>
<dbReference type="AlphaFoldDB" id="R7VIX0"/>
<feature type="region of interest" description="Disordered" evidence="9">
    <location>
        <begin position="1"/>
        <end position="133"/>
    </location>
</feature>
<dbReference type="STRING" id="283909.R7VIX0"/>
<dbReference type="InterPro" id="IPR029034">
    <property type="entry name" value="Cystine-knot_cytokine"/>
</dbReference>
<gene>
    <name evidence="11" type="ORF">CAPTEDRAFT_184704</name>
</gene>
<evidence type="ECO:0000313" key="13">
    <source>
        <dbReference type="Proteomes" id="UP000014760"/>
    </source>
</evidence>
<dbReference type="InterPro" id="IPR001839">
    <property type="entry name" value="TGF-b_C"/>
</dbReference>
<evidence type="ECO:0000256" key="9">
    <source>
        <dbReference type="SAM" id="MobiDB-lite"/>
    </source>
</evidence>
<feature type="domain" description="TGF-beta family profile" evidence="10">
    <location>
        <begin position="107"/>
        <end position="238"/>
    </location>
</feature>
<name>R7VIX0_CAPTE</name>
<dbReference type="SMART" id="SM00204">
    <property type="entry name" value="TGFB"/>
    <property type="match status" value="1"/>
</dbReference>
<dbReference type="EMBL" id="AMQN01000530">
    <property type="status" value="NOT_ANNOTATED_CDS"/>
    <property type="molecule type" value="Genomic_DNA"/>
</dbReference>
<dbReference type="HOGENOM" id="CLU_1166782_0_0_1"/>
<dbReference type="GO" id="GO:0005125">
    <property type="term" value="F:cytokine activity"/>
    <property type="evidence" value="ECO:0007669"/>
    <property type="project" value="TreeGrafter"/>
</dbReference>
<dbReference type="EnsemblMetazoa" id="CapteT184704">
    <property type="protein sequence ID" value="CapteP184704"/>
    <property type="gene ID" value="CapteG184704"/>
</dbReference>
<dbReference type="GO" id="GO:0005615">
    <property type="term" value="C:extracellular space"/>
    <property type="evidence" value="ECO:0007669"/>
    <property type="project" value="TreeGrafter"/>
</dbReference>
<dbReference type="OrthoDB" id="5987191at2759"/>
<dbReference type="OMA" id="GWWRMND"/>
<organism evidence="11">
    <name type="scientific">Capitella teleta</name>
    <name type="common">Polychaete worm</name>
    <dbReference type="NCBI Taxonomy" id="283909"/>
    <lineage>
        <taxon>Eukaryota</taxon>
        <taxon>Metazoa</taxon>
        <taxon>Spiralia</taxon>
        <taxon>Lophotrochozoa</taxon>
        <taxon>Annelida</taxon>
        <taxon>Polychaeta</taxon>
        <taxon>Sedentaria</taxon>
        <taxon>Scolecida</taxon>
        <taxon>Capitellidae</taxon>
        <taxon>Capitella</taxon>
    </lineage>
</organism>
<dbReference type="PANTHER" id="PTHR11848:SF270">
    <property type="entry name" value="BONE MORPHOGENETIC PROTEIN 3-LIKE"/>
    <property type="match status" value="1"/>
</dbReference>
<reference evidence="13" key="1">
    <citation type="submission" date="2012-12" db="EMBL/GenBank/DDBJ databases">
        <authorList>
            <person name="Hellsten U."/>
            <person name="Grimwood J."/>
            <person name="Chapman J.A."/>
            <person name="Shapiro H."/>
            <person name="Aerts A."/>
            <person name="Otillar R.P."/>
            <person name="Terry A.Y."/>
            <person name="Boore J.L."/>
            <person name="Simakov O."/>
            <person name="Marletaz F."/>
            <person name="Cho S.-J."/>
            <person name="Edsinger-Gonzales E."/>
            <person name="Havlak P."/>
            <person name="Kuo D.-H."/>
            <person name="Larsson T."/>
            <person name="Lv J."/>
            <person name="Arendt D."/>
            <person name="Savage R."/>
            <person name="Osoegawa K."/>
            <person name="de Jong P."/>
            <person name="Lindberg D.R."/>
            <person name="Seaver E.C."/>
            <person name="Weisblat D.A."/>
            <person name="Putnam N.H."/>
            <person name="Grigoriev I.V."/>
            <person name="Rokhsar D.S."/>
        </authorList>
    </citation>
    <scope>NUCLEOTIDE SEQUENCE</scope>
    <source>
        <strain evidence="13">I ESC-2004</strain>
    </source>
</reference>
<dbReference type="InterPro" id="IPR015615">
    <property type="entry name" value="TGF-beta-rel"/>
</dbReference>
<comment type="similarity">
    <text evidence="2 8">Belongs to the TGF-beta family.</text>
</comment>
<evidence type="ECO:0000259" key="10">
    <source>
        <dbReference type="PROSITE" id="PS51362"/>
    </source>
</evidence>
<evidence type="ECO:0000256" key="5">
    <source>
        <dbReference type="ARBA" id="ARBA00023030"/>
    </source>
</evidence>
<evidence type="ECO:0000256" key="8">
    <source>
        <dbReference type="RuleBase" id="RU000354"/>
    </source>
</evidence>
<feature type="compositionally biased region" description="Basic residues" evidence="9">
    <location>
        <begin position="101"/>
        <end position="125"/>
    </location>
</feature>
<evidence type="ECO:0000256" key="3">
    <source>
        <dbReference type="ARBA" id="ARBA00022525"/>
    </source>
</evidence>